<dbReference type="EMBL" id="KR025491">
    <property type="protein sequence ID" value="AKU47475.1"/>
    <property type="molecule type" value="Genomic_DNA"/>
</dbReference>
<dbReference type="Pfam" id="PF13655">
    <property type="entry name" value="RVT_N"/>
    <property type="match status" value="1"/>
</dbReference>
<dbReference type="InterPro" id="IPR025960">
    <property type="entry name" value="RVT_N"/>
</dbReference>
<geneLocation type="plastid" evidence="2"/>
<protein>
    <recommendedName>
        <fullName evidence="1">Reverse transcriptase N-terminal domain-containing protein</fullName>
    </recommendedName>
</protein>
<dbReference type="RefSeq" id="YP_009300556.1">
    <property type="nucleotide sequence ID" value="NC_031211.1"/>
</dbReference>
<reference evidence="2" key="1">
    <citation type="journal article" date="2016" name="Bot. Marina">
        <title>Genomic and phylogenetic analysis of Ceramium cimbricum (Ceramiales, Rhodophyta) from the Atlantic and Pacific Oceans supports the naming of a new invasive Pacific entity Ceramium sungminbooi sp. nov.</title>
        <authorList>
            <person name="Hughey J.R."/>
            <person name="Boo G.H."/>
        </authorList>
    </citation>
    <scope>NUCLEOTIDE SEQUENCE</scope>
</reference>
<keyword evidence="2" id="KW-0934">Plastid</keyword>
<evidence type="ECO:0000313" key="2">
    <source>
        <dbReference type="EMBL" id="AKU47475.1"/>
    </source>
</evidence>
<sequence length="365" mass="45027">MISDCYIHRESDWKHLPWQHINGRVTLMQKKIFDASRQYNLKLLHKVQNFLLNSNEARLFAIDKMINSTNKYYKLYNCENYCSKDIDKFYLFKYLFNNNSILKAQLQFFLEQIKEYLIYLCIEPEWNARFNPANIHDIHSDYSQLISFKTYIDHINWSKIIYHTQYIPYISRNIYYWASNKFFVKDKNFIFRYLPTLLLKIYHLENQWHRIKLIKWSSFCRCLSKKCIKSKKQRFYFLFTLIIQNHLFKFYNCLSSIIIELKSKFYHKDALNRLRLNKQLNWINIIKITTLILQKKLCQKVKLLSHFYTIYIINAINFLLSSLKICQNYHHILNKLNHYQFNLFNMLYKKIIFNFLYKYLFKINR</sequence>
<organism evidence="2">
    <name type="scientific">Campylaephora sungminbooi</name>
    <dbReference type="NCBI Taxonomy" id="1896769"/>
    <lineage>
        <taxon>Eukaryota</taxon>
        <taxon>Rhodophyta</taxon>
        <taxon>Florideophyceae</taxon>
        <taxon>Rhodymeniophycidae</taxon>
        <taxon>Ceramiales</taxon>
        <taxon>Ceramiaceae</taxon>
        <taxon>Campylaephora</taxon>
    </lineage>
</organism>
<proteinExistence type="predicted"/>
<gene>
    <name evidence="2" type="primary">orf13</name>
</gene>
<accession>A0A1B0RRR9</accession>
<name>A0A1B0RRR9_9FLOR</name>
<dbReference type="GeneID" id="29078135"/>
<dbReference type="AlphaFoldDB" id="A0A1B0RRR9"/>
<evidence type="ECO:0000259" key="1">
    <source>
        <dbReference type="Pfam" id="PF13655"/>
    </source>
</evidence>
<feature type="domain" description="Reverse transcriptase N-terminal" evidence="1">
    <location>
        <begin position="13"/>
        <end position="66"/>
    </location>
</feature>